<organism evidence="2 3">
    <name type="scientific">Plasmodium ovale</name>
    <name type="common">malaria parasite P. ovale</name>
    <dbReference type="NCBI Taxonomy" id="36330"/>
    <lineage>
        <taxon>Eukaryota</taxon>
        <taxon>Sar</taxon>
        <taxon>Alveolata</taxon>
        <taxon>Apicomplexa</taxon>
        <taxon>Aconoidasida</taxon>
        <taxon>Haemosporida</taxon>
        <taxon>Plasmodiidae</taxon>
        <taxon>Plasmodium</taxon>
        <taxon>Plasmodium (Plasmodium)</taxon>
    </lineage>
</organism>
<gene>
    <name evidence="2" type="primary">PowCR01_000202200</name>
    <name evidence="2" type="ORF">POWCR01_000202200</name>
</gene>
<feature type="transmembrane region" description="Helical" evidence="1">
    <location>
        <begin position="590"/>
        <end position="609"/>
    </location>
</feature>
<dbReference type="InterPro" id="IPR008780">
    <property type="entry name" value="Plasmodium_Vir"/>
</dbReference>
<dbReference type="Pfam" id="PF05795">
    <property type="entry name" value="Plasmodium_Vir"/>
    <property type="match status" value="2"/>
</dbReference>
<accession>A0A1C3KK26</accession>
<reference evidence="2 3" key="1">
    <citation type="submission" date="2016-06" db="EMBL/GenBank/DDBJ databases">
        <authorList>
            <consortium name="Pathogen Informatics"/>
        </authorList>
    </citation>
    <scope>NUCLEOTIDE SEQUENCE [LARGE SCALE GENOMIC DNA]</scope>
</reference>
<name>A0A1C3KK26_PLAOA</name>
<keyword evidence="1" id="KW-0472">Membrane</keyword>
<dbReference type="CDD" id="cd00590">
    <property type="entry name" value="RRM_SF"/>
    <property type="match status" value="1"/>
</dbReference>
<proteinExistence type="predicted"/>
<sequence>MSAVTIHTELKNLSQEDTFLDSVPLNKFYNLLNDKSKEPPESNFCKNVAKNEIKNGTHSYNLCNILINILKKRDEILKNFEGSNNIKFCNYLHYWIYDQIKDDNFRTQTTKIIYSIFDWIPQSISDKKCFRNNYFIDESKFKKKKKLFEFLEYYESLNVKIDDKKTIESEKYCSYIKHMHDLYYNMLSEDMVKNSKVYSEELLSFERIFNKKELCNLKNKCPDICPLLPHIKSLKLECLTEKQSHSYSDQGEERSLAITDKDIVEEDQSKLEDIITNLPSNEMYKELNEDFTVYYYDDYCSKIIPLNGKYCGIYSICAKIAKNLKKIILMKNKEERNDRCFYFNHWIYDIIKKTYNFDSEYVGNMHPTNELIKVVYDINNTFDKKISTNRCYANYKHDDTFKKLKEKKDLHDYFKNYKKIEEKIPSDKNNNTRYSAYVEYIDSLYNNHKNECCSDFLFWNEEDCPEYFRCSEKFNPQNLLSILKGEVKGVNHLTELPQSITNQSHNDPWTSTLKDDPTNVRFKCYKKGSLIDGISHALVCEDQNTVQIENTVSAQASSKGGSLTVNDITPNSNSQNTHNIVTSDFFRNNLLGAFAVIGISTMFFLYYKFTPFGSILNKGIQSKKESTNYLHEEDIQESSLHSTEIIKGNTKNKRLHLVYHSV</sequence>
<dbReference type="VEuPathDB" id="PlasmoDB:POWCR01_000202200"/>
<protein>
    <submittedName>
        <fullName evidence="2">Plasmodium vivax Vir protein, putative</fullName>
    </submittedName>
</protein>
<dbReference type="Proteomes" id="UP000243200">
    <property type="component" value="Unassembled WGS sequence"/>
</dbReference>
<keyword evidence="1" id="KW-0812">Transmembrane</keyword>
<dbReference type="EMBL" id="FLRJ01000674">
    <property type="protein sequence ID" value="SBT74302.1"/>
    <property type="molecule type" value="Genomic_DNA"/>
</dbReference>
<dbReference type="AlphaFoldDB" id="A0A1C3KK26"/>
<evidence type="ECO:0000256" key="1">
    <source>
        <dbReference type="SAM" id="Phobius"/>
    </source>
</evidence>
<evidence type="ECO:0000313" key="3">
    <source>
        <dbReference type="Proteomes" id="UP000243200"/>
    </source>
</evidence>
<keyword evidence="1" id="KW-1133">Transmembrane helix</keyword>
<dbReference type="VEuPathDB" id="PlasmoDB:PocGH01_00159700"/>
<evidence type="ECO:0000313" key="2">
    <source>
        <dbReference type="EMBL" id="SBT74302.1"/>
    </source>
</evidence>
<dbReference type="VEuPathDB" id="PlasmoDB:PocGH01_08046400"/>